<dbReference type="SMART" id="SM00225">
    <property type="entry name" value="BTB"/>
    <property type="match status" value="1"/>
</dbReference>
<evidence type="ECO:0008006" key="10">
    <source>
        <dbReference type="Google" id="ProtNLM"/>
    </source>
</evidence>
<dbReference type="InterPro" id="IPR035898">
    <property type="entry name" value="TAZ_dom_sf"/>
</dbReference>
<dbReference type="Proteomes" id="UP000825729">
    <property type="component" value="Unassembled WGS sequence"/>
</dbReference>
<evidence type="ECO:0000256" key="5">
    <source>
        <dbReference type="ARBA" id="ARBA00022833"/>
    </source>
</evidence>
<comment type="caution">
    <text evidence="8">The sequence shown here is derived from an EMBL/GenBank/DDBJ whole genome shotgun (WGS) entry which is preliminary data.</text>
</comment>
<feature type="domain" description="TAZ-type" evidence="7">
    <location>
        <begin position="241"/>
        <end position="339"/>
    </location>
</feature>
<evidence type="ECO:0000256" key="3">
    <source>
        <dbReference type="ARBA" id="ARBA00022771"/>
    </source>
</evidence>
<dbReference type="SUPFAM" id="SSF54695">
    <property type="entry name" value="POZ domain"/>
    <property type="match status" value="1"/>
</dbReference>
<dbReference type="InterPro" id="IPR000197">
    <property type="entry name" value="Znf_TAZ"/>
</dbReference>
<dbReference type="PROSITE" id="PS50097">
    <property type="entry name" value="BTB"/>
    <property type="match status" value="1"/>
</dbReference>
<keyword evidence="2" id="KW-0479">Metal-binding</keyword>
<feature type="domain" description="BTB" evidence="6">
    <location>
        <begin position="67"/>
        <end position="135"/>
    </location>
</feature>
<dbReference type="PANTHER" id="PTHR46287">
    <property type="entry name" value="BTB/POZ AND TAZ DOMAIN-CONTAINING PROTEIN 3-RELATED"/>
    <property type="match status" value="1"/>
</dbReference>
<dbReference type="GO" id="GO:0006355">
    <property type="term" value="P:regulation of DNA-templated transcription"/>
    <property type="evidence" value="ECO:0007669"/>
    <property type="project" value="UniProtKB-ARBA"/>
</dbReference>
<comment type="pathway">
    <text evidence="1">Protein modification; protein ubiquitination.</text>
</comment>
<dbReference type="PANTHER" id="PTHR46287:SF11">
    <property type="entry name" value="BTB_POZ AND TAZ DOMAIN-CONTAINING PROTEIN 4"/>
    <property type="match status" value="1"/>
</dbReference>
<organism evidence="8 9">
    <name type="scientific">Aristolochia fimbriata</name>
    <name type="common">White veined hardy Dutchman's pipe vine</name>
    <dbReference type="NCBI Taxonomy" id="158543"/>
    <lineage>
        <taxon>Eukaryota</taxon>
        <taxon>Viridiplantae</taxon>
        <taxon>Streptophyta</taxon>
        <taxon>Embryophyta</taxon>
        <taxon>Tracheophyta</taxon>
        <taxon>Spermatophyta</taxon>
        <taxon>Magnoliopsida</taxon>
        <taxon>Magnoliidae</taxon>
        <taxon>Piperales</taxon>
        <taxon>Aristolochiaceae</taxon>
        <taxon>Aristolochia</taxon>
    </lineage>
</organism>
<dbReference type="GO" id="GO:0009725">
    <property type="term" value="P:response to hormone"/>
    <property type="evidence" value="ECO:0007669"/>
    <property type="project" value="UniProtKB-ARBA"/>
</dbReference>
<keyword evidence="4" id="KW-0833">Ubl conjugation pathway</keyword>
<reference evidence="8 9" key="1">
    <citation type="submission" date="2021-07" db="EMBL/GenBank/DDBJ databases">
        <title>The Aristolochia fimbriata genome: insights into angiosperm evolution, floral development and chemical biosynthesis.</title>
        <authorList>
            <person name="Jiao Y."/>
        </authorList>
    </citation>
    <scope>NUCLEOTIDE SEQUENCE [LARGE SCALE GENOMIC DNA]</scope>
    <source>
        <strain evidence="8">IBCAS-2021</strain>
        <tissue evidence="8">Leaf</tissue>
    </source>
</reference>
<proteinExistence type="predicted"/>
<dbReference type="Gene3D" id="1.20.1020.10">
    <property type="entry name" value="TAZ domain"/>
    <property type="match status" value="1"/>
</dbReference>
<dbReference type="SUPFAM" id="SSF57933">
    <property type="entry name" value="TAZ domain"/>
    <property type="match status" value="1"/>
</dbReference>
<evidence type="ECO:0000256" key="4">
    <source>
        <dbReference type="ARBA" id="ARBA00022786"/>
    </source>
</evidence>
<dbReference type="PROSITE" id="PS50134">
    <property type="entry name" value="ZF_TAZ"/>
    <property type="match status" value="1"/>
</dbReference>
<dbReference type="Pfam" id="PF00651">
    <property type="entry name" value="BTB"/>
    <property type="match status" value="1"/>
</dbReference>
<dbReference type="GO" id="GO:0009751">
    <property type="term" value="P:response to salicylic acid"/>
    <property type="evidence" value="ECO:0007669"/>
    <property type="project" value="UniProtKB-ARBA"/>
</dbReference>
<dbReference type="GO" id="GO:0008270">
    <property type="term" value="F:zinc ion binding"/>
    <property type="evidence" value="ECO:0007669"/>
    <property type="project" value="UniProtKB-KW"/>
</dbReference>
<dbReference type="GO" id="GO:0042542">
    <property type="term" value="P:response to hydrogen peroxide"/>
    <property type="evidence" value="ECO:0007669"/>
    <property type="project" value="UniProtKB-ARBA"/>
</dbReference>
<evidence type="ECO:0000256" key="1">
    <source>
        <dbReference type="ARBA" id="ARBA00004906"/>
    </source>
</evidence>
<evidence type="ECO:0000259" key="7">
    <source>
        <dbReference type="PROSITE" id="PS50134"/>
    </source>
</evidence>
<dbReference type="CDD" id="cd14733">
    <property type="entry name" value="BACK"/>
    <property type="match status" value="1"/>
</dbReference>
<evidence type="ECO:0000259" key="6">
    <source>
        <dbReference type="PROSITE" id="PS50097"/>
    </source>
</evidence>
<dbReference type="FunFam" id="1.25.40.420:FF:000012">
    <property type="entry name" value="BTB/POZ and TAZ domain-containing protein 2"/>
    <property type="match status" value="1"/>
</dbReference>
<protein>
    <recommendedName>
        <fullName evidence="10">BTB/POZ and TAZ domain-containing protein 4</fullName>
    </recommendedName>
</protein>
<dbReference type="GO" id="GO:0005516">
    <property type="term" value="F:calmodulin binding"/>
    <property type="evidence" value="ECO:0007669"/>
    <property type="project" value="UniProtKB-ARBA"/>
</dbReference>
<dbReference type="Gene3D" id="3.30.710.10">
    <property type="entry name" value="Potassium Channel Kv1.1, Chain A"/>
    <property type="match status" value="1"/>
</dbReference>
<dbReference type="FunFam" id="1.20.1020.10:FF:000004">
    <property type="entry name" value="BTB/POZ and TAZ domain-containing protein 2"/>
    <property type="match status" value="1"/>
</dbReference>
<keyword evidence="3" id="KW-0863">Zinc-finger</keyword>
<gene>
    <name evidence="8" type="ORF">H6P81_020604</name>
</gene>
<dbReference type="Gene3D" id="1.25.40.420">
    <property type="match status" value="1"/>
</dbReference>
<dbReference type="SMART" id="SM00551">
    <property type="entry name" value="ZnF_TAZ"/>
    <property type="match status" value="1"/>
</dbReference>
<keyword evidence="9" id="KW-1185">Reference proteome</keyword>
<evidence type="ECO:0000313" key="8">
    <source>
        <dbReference type="EMBL" id="KAG9440439.1"/>
    </source>
</evidence>
<name>A0AAV7DWR6_ARIFI</name>
<sequence>MMMEMERGFLKGRPLKKKEVLPGPPPFPRSSIRWDAVFFRTSRRAQNNVPVATREMWDRLFKEGYRADVDIHTDSDDVIHAHASVLGVASPVLRSMLKQSKNRGCLRSLSIRGVPHQAVHAFIRFLYSSSYDQEEMNKFSLHLVVLSHVFMVPLLKKECARHIENVFLTTENVIDVYQLARLCDIPRLCFICHRMIISNFKVVSASEGWKIMKQSNPKLEKELIESIIDADSKKREKVKKIHEKKVYLQLHQAMEALVHICRDGCRTIGPHDKVLKEDEGPCTYAACKGLESLIRHFAGCKTRVPGGCTHCKRMWQLLELHSRLCEQPDLCKVPLCRHFKDKIKKQSKKDEAKWRLLVNKVLAAKQTIGTSADHFQQRLPVLSKSGR</sequence>
<evidence type="ECO:0000256" key="2">
    <source>
        <dbReference type="ARBA" id="ARBA00022723"/>
    </source>
</evidence>
<dbReference type="Pfam" id="PF02135">
    <property type="entry name" value="zf-TAZ"/>
    <property type="match status" value="1"/>
</dbReference>
<keyword evidence="5" id="KW-0862">Zinc</keyword>
<dbReference type="EMBL" id="JAINDJ010000008">
    <property type="protein sequence ID" value="KAG9440439.1"/>
    <property type="molecule type" value="Genomic_DNA"/>
</dbReference>
<evidence type="ECO:0000313" key="9">
    <source>
        <dbReference type="Proteomes" id="UP000825729"/>
    </source>
</evidence>
<dbReference type="InterPro" id="IPR044513">
    <property type="entry name" value="BT1/2/3/4/5"/>
</dbReference>
<accession>A0AAV7DWR6</accession>
<dbReference type="InterPro" id="IPR011333">
    <property type="entry name" value="SKP1/BTB/POZ_sf"/>
</dbReference>
<dbReference type="AlphaFoldDB" id="A0AAV7DWR6"/>
<dbReference type="InterPro" id="IPR000210">
    <property type="entry name" value="BTB/POZ_dom"/>
</dbReference>